<dbReference type="InterPro" id="IPR029057">
    <property type="entry name" value="PRTase-like"/>
</dbReference>
<evidence type="ECO:0000256" key="2">
    <source>
        <dbReference type="ARBA" id="ARBA00022727"/>
    </source>
</evidence>
<comment type="caution">
    <text evidence="4">The sequence shown here is derived from an EMBL/GenBank/DDBJ whole genome shotgun (WGS) entry which is preliminary data.</text>
</comment>
<dbReference type="Proteomes" id="UP001208570">
    <property type="component" value="Unassembled WGS sequence"/>
</dbReference>
<dbReference type="InterPro" id="IPR000836">
    <property type="entry name" value="PRTase_dom"/>
</dbReference>
<dbReference type="GO" id="GO:0000287">
    <property type="term" value="F:magnesium ion binding"/>
    <property type="evidence" value="ECO:0007669"/>
    <property type="project" value="InterPro"/>
</dbReference>
<dbReference type="Pfam" id="PF13793">
    <property type="entry name" value="Pribosyltran_N"/>
    <property type="match status" value="1"/>
</dbReference>
<dbReference type="GO" id="GO:0006164">
    <property type="term" value="P:purine nucleotide biosynthetic process"/>
    <property type="evidence" value="ECO:0007669"/>
    <property type="project" value="TreeGrafter"/>
</dbReference>
<dbReference type="SMART" id="SM01400">
    <property type="entry name" value="Pribosyltran_N"/>
    <property type="match status" value="1"/>
</dbReference>
<dbReference type="EMBL" id="JAODUP010000127">
    <property type="protein sequence ID" value="KAK2160745.1"/>
    <property type="molecule type" value="Genomic_DNA"/>
</dbReference>
<dbReference type="NCBIfam" id="TIGR01251">
    <property type="entry name" value="ribP_PPkin"/>
    <property type="match status" value="1"/>
</dbReference>
<dbReference type="GO" id="GO:0005737">
    <property type="term" value="C:cytoplasm"/>
    <property type="evidence" value="ECO:0007669"/>
    <property type="project" value="TreeGrafter"/>
</dbReference>
<reference evidence="4" key="1">
    <citation type="journal article" date="2023" name="Mol. Biol. Evol.">
        <title>Third-Generation Sequencing Reveals the Adaptive Role of the Epigenome in Three Deep-Sea Polychaetes.</title>
        <authorList>
            <person name="Perez M."/>
            <person name="Aroh O."/>
            <person name="Sun Y."/>
            <person name="Lan Y."/>
            <person name="Juniper S.K."/>
            <person name="Young C.R."/>
            <person name="Angers B."/>
            <person name="Qian P.Y."/>
        </authorList>
    </citation>
    <scope>NUCLEOTIDE SEQUENCE</scope>
    <source>
        <strain evidence="4">P08H-3</strain>
    </source>
</reference>
<evidence type="ECO:0000259" key="3">
    <source>
        <dbReference type="Pfam" id="PF13793"/>
    </source>
</evidence>
<dbReference type="Pfam" id="PF14572">
    <property type="entry name" value="Pribosyl_synth"/>
    <property type="match status" value="1"/>
</dbReference>
<dbReference type="GO" id="GO:0002189">
    <property type="term" value="C:ribose phosphate diphosphokinase complex"/>
    <property type="evidence" value="ECO:0007669"/>
    <property type="project" value="TreeGrafter"/>
</dbReference>
<name>A0AAD9JXY2_9ANNE</name>
<dbReference type="FunFam" id="3.40.50.2020:FF:000024">
    <property type="entry name" value="Putative phosphoribosyl pyrophosphate synthase-associated protein 1"/>
    <property type="match status" value="1"/>
</dbReference>
<dbReference type="InterPro" id="IPR029099">
    <property type="entry name" value="Pribosyltran_N"/>
</dbReference>
<evidence type="ECO:0000313" key="5">
    <source>
        <dbReference type="Proteomes" id="UP001208570"/>
    </source>
</evidence>
<dbReference type="PANTHER" id="PTHR10210">
    <property type="entry name" value="RIBOSE-PHOSPHATE DIPHOSPHOKINASE FAMILY MEMBER"/>
    <property type="match status" value="1"/>
</dbReference>
<organism evidence="4 5">
    <name type="scientific">Paralvinella palmiformis</name>
    <dbReference type="NCBI Taxonomy" id="53620"/>
    <lineage>
        <taxon>Eukaryota</taxon>
        <taxon>Metazoa</taxon>
        <taxon>Spiralia</taxon>
        <taxon>Lophotrochozoa</taxon>
        <taxon>Annelida</taxon>
        <taxon>Polychaeta</taxon>
        <taxon>Sedentaria</taxon>
        <taxon>Canalipalpata</taxon>
        <taxon>Terebellida</taxon>
        <taxon>Terebelliformia</taxon>
        <taxon>Alvinellidae</taxon>
        <taxon>Paralvinella</taxon>
    </lineage>
</organism>
<dbReference type="GO" id="GO:0006015">
    <property type="term" value="P:5-phosphoribose 1-diphosphate biosynthetic process"/>
    <property type="evidence" value="ECO:0007669"/>
    <property type="project" value="TreeGrafter"/>
</dbReference>
<dbReference type="CDD" id="cd06223">
    <property type="entry name" value="PRTases_typeI"/>
    <property type="match status" value="1"/>
</dbReference>
<accession>A0AAD9JXY2</accession>
<gene>
    <name evidence="4" type="ORF">LSH36_127g06011</name>
</gene>
<dbReference type="Gene3D" id="3.40.50.2020">
    <property type="match status" value="2"/>
</dbReference>
<keyword evidence="2" id="KW-0545">Nucleotide biosynthesis</keyword>
<dbReference type="GO" id="GO:0005524">
    <property type="term" value="F:ATP binding"/>
    <property type="evidence" value="ECO:0007669"/>
    <property type="project" value="TreeGrafter"/>
</dbReference>
<dbReference type="AlphaFoldDB" id="A0AAD9JXY2"/>
<evidence type="ECO:0000256" key="1">
    <source>
        <dbReference type="ARBA" id="ARBA00006478"/>
    </source>
</evidence>
<sequence>MSRMDSKSVKVPMIVFAGSSHQGLATLIADKLGEKLGAANIYHTSNSETAVEIEESVRGKDVYIIQTGTKDVNNDLMEMMIMAYACKTSSARKVVGVIPYMPYSKQSKMRKRGSIASKLVATLICKAGFTHIITMDLHQKEVQGFFNCPVDNLRASPFLIQYIKESIPDFRNAVIVARHPGAVKRATSYAERLRLTIAVIHGEEKLPELEREDGRNSPPPAELENRTSFSLGLELLPKVHLKEKPPINVVGDVGGRIAIVVDDIIDEVGVFASAACILKERGAYKIYVMATHGLLSADAPRLIEESPIDEVVVTNTVPHDIQKMQCPKIKTVDVSMMLSEAIRRIHNQESMSHLFQHIPTED</sequence>
<dbReference type="PANTHER" id="PTHR10210:SF53">
    <property type="entry name" value="GH23275P"/>
    <property type="match status" value="1"/>
</dbReference>
<dbReference type="InterPro" id="IPR005946">
    <property type="entry name" value="Rib-P_diPkinase"/>
</dbReference>
<comment type="similarity">
    <text evidence="1">Belongs to the ribose-phosphate pyrophosphokinase family.</text>
</comment>
<feature type="domain" description="Ribose-phosphate pyrophosphokinase N-terminal" evidence="3">
    <location>
        <begin position="13"/>
        <end position="128"/>
    </location>
</feature>
<proteinExistence type="inferred from homology"/>
<dbReference type="SUPFAM" id="SSF53271">
    <property type="entry name" value="PRTase-like"/>
    <property type="match status" value="2"/>
</dbReference>
<protein>
    <recommendedName>
        <fullName evidence="3">Ribose-phosphate pyrophosphokinase N-terminal domain-containing protein</fullName>
    </recommendedName>
</protein>
<dbReference type="GO" id="GO:0004749">
    <property type="term" value="F:ribose phosphate diphosphokinase activity"/>
    <property type="evidence" value="ECO:0007669"/>
    <property type="project" value="TreeGrafter"/>
</dbReference>
<keyword evidence="5" id="KW-1185">Reference proteome</keyword>
<evidence type="ECO:0000313" key="4">
    <source>
        <dbReference type="EMBL" id="KAK2160745.1"/>
    </source>
</evidence>